<dbReference type="OrthoDB" id="5790032at2759"/>
<evidence type="ECO:0000259" key="6">
    <source>
        <dbReference type="PROSITE" id="PS51767"/>
    </source>
</evidence>
<evidence type="ECO:0000256" key="1">
    <source>
        <dbReference type="ARBA" id="ARBA00007447"/>
    </source>
</evidence>
<keyword evidence="4" id="KW-0378">Hydrolase</keyword>
<gene>
    <name evidence="7" type="ORF">CRM22_000421</name>
</gene>
<dbReference type="PRINTS" id="PR00792">
    <property type="entry name" value="PEPSIN"/>
</dbReference>
<keyword evidence="8" id="KW-1185">Reference proteome</keyword>
<keyword evidence="4" id="KW-0645">Protease</keyword>
<dbReference type="CDD" id="cd05471">
    <property type="entry name" value="pepsin_like"/>
    <property type="match status" value="1"/>
</dbReference>
<sequence>MLVCFLTGIMCWVSVEPSAMNTPLNSVSLQRIKRGDTLTSSIEVTIYDSKSYFYYGIVGVGSPPRYFKLMFDTGSPILWVPGMRLVRERPMLRTSYDPFSSMSHVFTYKSVSLPYGNYKADGAIFSDLVQLNGRSFRTEFAAVDTIKGSVGQLYTIDGLFGLSIKQYHKQLQATPLDDMFSQNMISRRLFTFIFKKDGSSGTLIFGDFTKQHIPGIVTYVPVIWDAGSKDEWIIKITSITLEDGGTILASDLSALIDTGAFKTYLPTSFMKNLFAGVWKQMDLGNHVVRCDAMYLMPTLRMNLEGHQLKWEPSQYIEQLGIGQCRSLVEGVNLPSTYNAIIGLSFLRHFSVVYDVDNERVGFAEPI</sequence>
<dbReference type="InterPro" id="IPR001969">
    <property type="entry name" value="Aspartic_peptidase_AS"/>
</dbReference>
<organism evidence="7 8">
    <name type="scientific">Opisthorchis felineus</name>
    <dbReference type="NCBI Taxonomy" id="147828"/>
    <lineage>
        <taxon>Eukaryota</taxon>
        <taxon>Metazoa</taxon>
        <taxon>Spiralia</taxon>
        <taxon>Lophotrochozoa</taxon>
        <taxon>Platyhelminthes</taxon>
        <taxon>Trematoda</taxon>
        <taxon>Digenea</taxon>
        <taxon>Opisthorchiida</taxon>
        <taxon>Opisthorchiata</taxon>
        <taxon>Opisthorchiidae</taxon>
        <taxon>Opisthorchis</taxon>
    </lineage>
</organism>
<dbReference type="EMBL" id="SJOL01000802">
    <property type="protein sequence ID" value="TGZ75305.1"/>
    <property type="molecule type" value="Genomic_DNA"/>
</dbReference>
<dbReference type="PROSITE" id="PS00141">
    <property type="entry name" value="ASP_PROTEASE"/>
    <property type="match status" value="1"/>
</dbReference>
<reference evidence="7 8" key="1">
    <citation type="journal article" date="2019" name="BMC Genomics">
        <title>New insights from Opisthorchis felineus genome: update on genomics of the epidemiologically important liver flukes.</title>
        <authorList>
            <person name="Ershov N.I."/>
            <person name="Mordvinov V.A."/>
            <person name="Prokhortchouk E.B."/>
            <person name="Pakharukova M.Y."/>
            <person name="Gunbin K.V."/>
            <person name="Ustyantsev K."/>
            <person name="Genaev M.A."/>
            <person name="Blinov A.G."/>
            <person name="Mazur A."/>
            <person name="Boulygina E."/>
            <person name="Tsygankova S."/>
            <person name="Khrameeva E."/>
            <person name="Chekanov N."/>
            <person name="Fan G."/>
            <person name="Xiao A."/>
            <person name="Zhang H."/>
            <person name="Xu X."/>
            <person name="Yang H."/>
            <person name="Solovyev V."/>
            <person name="Lee S.M."/>
            <person name="Liu X."/>
            <person name="Afonnikov D.A."/>
            <person name="Skryabin K.G."/>
        </authorList>
    </citation>
    <scope>NUCLEOTIDE SEQUENCE [LARGE SCALE GENOMIC DNA]</scope>
    <source>
        <strain evidence="7">AK-0245</strain>
        <tissue evidence="7">Whole organism</tissue>
    </source>
</reference>
<dbReference type="PANTHER" id="PTHR47966">
    <property type="entry name" value="BETA-SITE APP-CLEAVING ENZYME, ISOFORM A-RELATED"/>
    <property type="match status" value="1"/>
</dbReference>
<feature type="chain" id="PRO_5020853764" description="Peptidase A1 domain-containing protein" evidence="5">
    <location>
        <begin position="18"/>
        <end position="366"/>
    </location>
</feature>
<proteinExistence type="inferred from homology"/>
<dbReference type="GO" id="GO:0006508">
    <property type="term" value="P:proteolysis"/>
    <property type="evidence" value="ECO:0007669"/>
    <property type="project" value="UniProtKB-KW"/>
</dbReference>
<dbReference type="Gene3D" id="2.40.70.10">
    <property type="entry name" value="Acid Proteases"/>
    <property type="match status" value="2"/>
</dbReference>
<dbReference type="InterPro" id="IPR021109">
    <property type="entry name" value="Peptidase_aspartic_dom_sf"/>
</dbReference>
<comment type="caution">
    <text evidence="7">The sequence shown here is derived from an EMBL/GenBank/DDBJ whole genome shotgun (WGS) entry which is preliminary data.</text>
</comment>
<feature type="active site" evidence="2">
    <location>
        <position position="257"/>
    </location>
</feature>
<evidence type="ECO:0000313" key="8">
    <source>
        <dbReference type="Proteomes" id="UP000308267"/>
    </source>
</evidence>
<protein>
    <recommendedName>
        <fullName evidence="6">Peptidase A1 domain-containing protein</fullName>
    </recommendedName>
</protein>
<feature type="disulfide bond" evidence="3">
    <location>
        <begin position="290"/>
        <end position="324"/>
    </location>
</feature>
<keyword evidence="3" id="KW-1015">Disulfide bond</keyword>
<feature type="domain" description="Peptidase A1" evidence="6">
    <location>
        <begin position="54"/>
        <end position="363"/>
    </location>
</feature>
<evidence type="ECO:0000256" key="5">
    <source>
        <dbReference type="SAM" id="SignalP"/>
    </source>
</evidence>
<evidence type="ECO:0000313" key="7">
    <source>
        <dbReference type="EMBL" id="TGZ75305.1"/>
    </source>
</evidence>
<dbReference type="InterPro" id="IPR034164">
    <property type="entry name" value="Pepsin-like_dom"/>
</dbReference>
<dbReference type="Proteomes" id="UP000308267">
    <property type="component" value="Unassembled WGS sequence"/>
</dbReference>
<dbReference type="Pfam" id="PF00026">
    <property type="entry name" value="Asp"/>
    <property type="match status" value="1"/>
</dbReference>
<keyword evidence="4" id="KW-0064">Aspartyl protease</keyword>
<feature type="signal peptide" evidence="5">
    <location>
        <begin position="1"/>
        <end position="17"/>
    </location>
</feature>
<dbReference type="PANTHER" id="PTHR47966:SF51">
    <property type="entry name" value="BETA-SITE APP-CLEAVING ENZYME, ISOFORM A-RELATED"/>
    <property type="match status" value="1"/>
</dbReference>
<evidence type="ECO:0000256" key="3">
    <source>
        <dbReference type="PIRSR" id="PIRSR601461-2"/>
    </source>
</evidence>
<evidence type="ECO:0000256" key="2">
    <source>
        <dbReference type="PIRSR" id="PIRSR601461-1"/>
    </source>
</evidence>
<dbReference type="GO" id="GO:0004190">
    <property type="term" value="F:aspartic-type endopeptidase activity"/>
    <property type="evidence" value="ECO:0007669"/>
    <property type="project" value="UniProtKB-KW"/>
</dbReference>
<accession>A0A4S2MFD4</accession>
<evidence type="ECO:0000256" key="4">
    <source>
        <dbReference type="RuleBase" id="RU000454"/>
    </source>
</evidence>
<dbReference type="PROSITE" id="PS51767">
    <property type="entry name" value="PEPTIDASE_A1"/>
    <property type="match status" value="1"/>
</dbReference>
<dbReference type="AlphaFoldDB" id="A0A4S2MFD4"/>
<comment type="similarity">
    <text evidence="1 4">Belongs to the peptidase A1 family.</text>
</comment>
<feature type="active site" evidence="2">
    <location>
        <position position="72"/>
    </location>
</feature>
<dbReference type="InterPro" id="IPR033121">
    <property type="entry name" value="PEPTIDASE_A1"/>
</dbReference>
<dbReference type="SUPFAM" id="SSF50630">
    <property type="entry name" value="Acid proteases"/>
    <property type="match status" value="1"/>
</dbReference>
<keyword evidence="5" id="KW-0732">Signal</keyword>
<name>A0A4S2MFD4_OPIFE</name>
<dbReference type="STRING" id="147828.A0A4S2MFD4"/>
<dbReference type="InterPro" id="IPR001461">
    <property type="entry name" value="Aspartic_peptidase_A1"/>
</dbReference>